<dbReference type="OrthoDB" id="1700401at2759"/>
<dbReference type="Proteomes" id="UP001153076">
    <property type="component" value="Unassembled WGS sequence"/>
</dbReference>
<organism evidence="2 3">
    <name type="scientific">Carnegiea gigantea</name>
    <dbReference type="NCBI Taxonomy" id="171969"/>
    <lineage>
        <taxon>Eukaryota</taxon>
        <taxon>Viridiplantae</taxon>
        <taxon>Streptophyta</taxon>
        <taxon>Embryophyta</taxon>
        <taxon>Tracheophyta</taxon>
        <taxon>Spermatophyta</taxon>
        <taxon>Magnoliopsida</taxon>
        <taxon>eudicotyledons</taxon>
        <taxon>Gunneridae</taxon>
        <taxon>Pentapetalae</taxon>
        <taxon>Caryophyllales</taxon>
        <taxon>Cactineae</taxon>
        <taxon>Cactaceae</taxon>
        <taxon>Cactoideae</taxon>
        <taxon>Echinocereeae</taxon>
        <taxon>Carnegiea</taxon>
    </lineage>
</organism>
<accession>A0A9Q1JQX4</accession>
<evidence type="ECO:0000313" key="2">
    <source>
        <dbReference type="EMBL" id="KAJ8429280.1"/>
    </source>
</evidence>
<name>A0A9Q1JQX4_9CARY</name>
<dbReference type="EMBL" id="JAKOGI010000913">
    <property type="protein sequence ID" value="KAJ8429280.1"/>
    <property type="molecule type" value="Genomic_DNA"/>
</dbReference>
<feature type="region of interest" description="Disordered" evidence="1">
    <location>
        <begin position="58"/>
        <end position="92"/>
    </location>
</feature>
<feature type="compositionally biased region" description="Basic and acidic residues" evidence="1">
    <location>
        <begin position="80"/>
        <end position="90"/>
    </location>
</feature>
<dbReference type="AlphaFoldDB" id="A0A9Q1JQX4"/>
<protein>
    <submittedName>
        <fullName evidence="2">Uncharacterized protein</fullName>
    </submittedName>
</protein>
<keyword evidence="3" id="KW-1185">Reference proteome</keyword>
<feature type="compositionally biased region" description="Acidic residues" evidence="1">
    <location>
        <begin position="63"/>
        <end position="79"/>
    </location>
</feature>
<proteinExistence type="predicted"/>
<sequence length="251" mass="28605">MVDKHTPNKLCSLALGLEEQQRTLEADEIDVTEENIHVNSSDFAGSDDDVMVESLKGLSSDWSNDDSEDEDYNIEDENNEHDHGTVDPNDKTYQGQMWEKEPDGIAKIQRWDMFVNTNRHDVSYEKLAHYIEMIKLTNLGSRAYINWDSTPLQDAAGSYDVAITFGVVESKNIESWKHFFSTLVHVVGAKDHGVVHALKECLLDASRRVCIVHLERNMKRNFLGSDMKELLWKAANACTSWEHEAALDEFV</sequence>
<gene>
    <name evidence="2" type="ORF">Cgig2_023583</name>
</gene>
<comment type="caution">
    <text evidence="2">The sequence shown here is derived from an EMBL/GenBank/DDBJ whole genome shotgun (WGS) entry which is preliminary data.</text>
</comment>
<evidence type="ECO:0000313" key="3">
    <source>
        <dbReference type="Proteomes" id="UP001153076"/>
    </source>
</evidence>
<reference evidence="2" key="1">
    <citation type="submission" date="2022-04" db="EMBL/GenBank/DDBJ databases">
        <title>Carnegiea gigantea Genome sequencing and assembly v2.</title>
        <authorList>
            <person name="Copetti D."/>
            <person name="Sanderson M.J."/>
            <person name="Burquez A."/>
            <person name="Wojciechowski M.F."/>
        </authorList>
    </citation>
    <scope>NUCLEOTIDE SEQUENCE</scope>
    <source>
        <strain evidence="2">SGP5-SGP5p</strain>
        <tissue evidence="2">Aerial part</tissue>
    </source>
</reference>
<evidence type="ECO:0000256" key="1">
    <source>
        <dbReference type="SAM" id="MobiDB-lite"/>
    </source>
</evidence>